<organism evidence="1 2">
    <name type="scientific">Flavobacterium enshiense DK69</name>
    <dbReference type="NCBI Taxonomy" id="1107311"/>
    <lineage>
        <taxon>Bacteria</taxon>
        <taxon>Pseudomonadati</taxon>
        <taxon>Bacteroidota</taxon>
        <taxon>Flavobacteriia</taxon>
        <taxon>Flavobacteriales</taxon>
        <taxon>Flavobacteriaceae</taxon>
        <taxon>Flavobacterium</taxon>
    </lineage>
</organism>
<dbReference type="AlphaFoldDB" id="A0A0A2MX35"/>
<accession>A0A0A2MX35</accession>
<reference evidence="1 2" key="2">
    <citation type="journal article" date="2015" name="Stand. Genomic Sci.">
        <title>High quality draft genomic sequence of Flavobacterium enshiense DK69(T) and comparison among Flavobacterium genomes.</title>
        <authorList>
            <person name="Zeng Z."/>
            <person name="Chen C."/>
            <person name="Du H."/>
            <person name="Wang G."/>
            <person name="Li M."/>
        </authorList>
    </citation>
    <scope>NUCLEOTIDE SEQUENCE [LARGE SCALE GENOMIC DNA]</scope>
    <source>
        <strain evidence="1 2">DK69</strain>
    </source>
</reference>
<evidence type="ECO:0000313" key="2">
    <source>
        <dbReference type="Proteomes" id="UP000030149"/>
    </source>
</evidence>
<dbReference type="Proteomes" id="UP000030149">
    <property type="component" value="Unassembled WGS sequence"/>
</dbReference>
<protein>
    <recommendedName>
        <fullName evidence="3">DUF2490 domain-containing protein</fullName>
    </recommendedName>
</protein>
<evidence type="ECO:0000313" key="1">
    <source>
        <dbReference type="EMBL" id="KGO96919.1"/>
    </source>
</evidence>
<dbReference type="InterPro" id="IPR019619">
    <property type="entry name" value="DUF2490"/>
</dbReference>
<dbReference type="Pfam" id="PF10677">
    <property type="entry name" value="DUF2490"/>
    <property type="match status" value="1"/>
</dbReference>
<proteinExistence type="predicted"/>
<name>A0A0A2MX35_9FLAO</name>
<dbReference type="EMBL" id="JRLZ01000003">
    <property type="protein sequence ID" value="KGO96919.1"/>
    <property type="molecule type" value="Genomic_DNA"/>
</dbReference>
<gene>
    <name evidence="1" type="ORF">Q767_04275</name>
</gene>
<keyword evidence="2" id="KW-1185">Reference proteome</keyword>
<reference evidence="2" key="1">
    <citation type="submission" date="2013-09" db="EMBL/GenBank/DDBJ databases">
        <authorList>
            <person name="Zeng Z."/>
            <person name="Chen C."/>
        </authorList>
    </citation>
    <scope>NUCLEOTIDE SEQUENCE [LARGE SCALE GENOMIC DNA]</scope>
    <source>
        <strain evidence="2">DK69</strain>
    </source>
</reference>
<dbReference type="PATRIC" id="fig|1107311.5.peg.2018"/>
<comment type="caution">
    <text evidence="1">The sequence shown here is derived from an EMBL/GenBank/DDBJ whole genome shotgun (WGS) entry which is preliminary data.</text>
</comment>
<dbReference type="STRING" id="1107311.Q767_04275"/>
<sequence length="266" mass="31278">MKPLAILRSGKSFHKINSNRTAVLVVLLFSQLNVLAQKNVTHQQQIWYGYYNSLTFNENWCLKSEIQERQFINPSAQHQLLFRTDLEYKLEGNWNVFVGGAFFLQSPNDPDSDSNLVVPELRPNIGFNNKQKLSFLTISHRYKAEARFFHDVENEELTGGYRFSNFRLRYQLGFDIPVVKKENQERVIFKLKDEVMFNVGSKIVKNSFDQNRVYLALNYVVSPVIAVEAGYMNWFQQQKSGVDYYNRDIIRFSLFHNLTLKKKNHE</sequence>
<evidence type="ECO:0008006" key="3">
    <source>
        <dbReference type="Google" id="ProtNLM"/>
    </source>
</evidence>
<dbReference type="eggNOG" id="COG2067">
    <property type="taxonomic scope" value="Bacteria"/>
</dbReference>